<evidence type="ECO:0000313" key="1">
    <source>
        <dbReference type="EMBL" id="MEQ2200980.1"/>
    </source>
</evidence>
<accession>A0ABV0QYN7</accession>
<gene>
    <name evidence="1" type="ORF">XENOCAPTIV_005769</name>
</gene>
<sequence length="79" mass="8560">MFSVKLHNNSNFLVRLALAVPTNVSLAHALFGAPWNLQRSGRQEWRDPSPTASITPSALTRIPAITIHALNSSIQPDGS</sequence>
<protein>
    <recommendedName>
        <fullName evidence="3">Secreted protein</fullName>
    </recommendedName>
</protein>
<name>A0ABV0QYN7_9TELE</name>
<proteinExistence type="predicted"/>
<comment type="caution">
    <text evidence="1">The sequence shown here is derived from an EMBL/GenBank/DDBJ whole genome shotgun (WGS) entry which is preliminary data.</text>
</comment>
<evidence type="ECO:0008006" key="3">
    <source>
        <dbReference type="Google" id="ProtNLM"/>
    </source>
</evidence>
<dbReference type="EMBL" id="JAHRIN010026837">
    <property type="protein sequence ID" value="MEQ2200980.1"/>
    <property type="molecule type" value="Genomic_DNA"/>
</dbReference>
<evidence type="ECO:0000313" key="2">
    <source>
        <dbReference type="Proteomes" id="UP001434883"/>
    </source>
</evidence>
<reference evidence="1 2" key="1">
    <citation type="submission" date="2021-06" db="EMBL/GenBank/DDBJ databases">
        <authorList>
            <person name="Palmer J.M."/>
        </authorList>
    </citation>
    <scope>NUCLEOTIDE SEQUENCE [LARGE SCALE GENOMIC DNA]</scope>
    <source>
        <strain evidence="1 2">XC_2019</strain>
        <tissue evidence="1">Muscle</tissue>
    </source>
</reference>
<organism evidence="1 2">
    <name type="scientific">Xenoophorus captivus</name>
    <dbReference type="NCBI Taxonomy" id="1517983"/>
    <lineage>
        <taxon>Eukaryota</taxon>
        <taxon>Metazoa</taxon>
        <taxon>Chordata</taxon>
        <taxon>Craniata</taxon>
        <taxon>Vertebrata</taxon>
        <taxon>Euteleostomi</taxon>
        <taxon>Actinopterygii</taxon>
        <taxon>Neopterygii</taxon>
        <taxon>Teleostei</taxon>
        <taxon>Neoteleostei</taxon>
        <taxon>Acanthomorphata</taxon>
        <taxon>Ovalentaria</taxon>
        <taxon>Atherinomorphae</taxon>
        <taxon>Cyprinodontiformes</taxon>
        <taxon>Goodeidae</taxon>
        <taxon>Xenoophorus</taxon>
    </lineage>
</organism>
<dbReference type="Proteomes" id="UP001434883">
    <property type="component" value="Unassembled WGS sequence"/>
</dbReference>
<keyword evidence="2" id="KW-1185">Reference proteome</keyword>